<feature type="compositionally biased region" description="Polar residues" evidence="3">
    <location>
        <begin position="835"/>
        <end position="846"/>
    </location>
</feature>
<dbReference type="Proteomes" id="UP000241818">
    <property type="component" value="Unassembled WGS sequence"/>
</dbReference>
<evidence type="ECO:0000256" key="1">
    <source>
        <dbReference type="ARBA" id="ARBA00022723"/>
    </source>
</evidence>
<gene>
    <name evidence="6" type="ORF">M430DRAFT_35188</name>
</gene>
<evidence type="ECO:0000259" key="5">
    <source>
        <dbReference type="PROSITE" id="PS50048"/>
    </source>
</evidence>
<dbReference type="InterPro" id="IPR007219">
    <property type="entry name" value="XnlR_reg_dom"/>
</dbReference>
<feature type="compositionally biased region" description="Polar residues" evidence="3">
    <location>
        <begin position="888"/>
        <end position="900"/>
    </location>
</feature>
<dbReference type="CDD" id="cd12148">
    <property type="entry name" value="fungal_TF_MHR"/>
    <property type="match status" value="1"/>
</dbReference>
<dbReference type="SMART" id="SM00906">
    <property type="entry name" value="Fungal_trans"/>
    <property type="match status" value="1"/>
</dbReference>
<dbReference type="GO" id="GO:0006351">
    <property type="term" value="P:DNA-templated transcription"/>
    <property type="evidence" value="ECO:0007669"/>
    <property type="project" value="InterPro"/>
</dbReference>
<name>A0A2T3B2H9_AMORE</name>
<dbReference type="GO" id="GO:0000981">
    <property type="term" value="F:DNA-binding transcription factor activity, RNA polymerase II-specific"/>
    <property type="evidence" value="ECO:0007669"/>
    <property type="project" value="InterPro"/>
</dbReference>
<feature type="compositionally biased region" description="Polar residues" evidence="3">
    <location>
        <begin position="182"/>
        <end position="198"/>
    </location>
</feature>
<keyword evidence="2" id="KW-0539">Nucleus</keyword>
<dbReference type="EMBL" id="KZ679011">
    <property type="protein sequence ID" value="PSS18770.1"/>
    <property type="molecule type" value="Genomic_DNA"/>
</dbReference>
<evidence type="ECO:0000256" key="3">
    <source>
        <dbReference type="SAM" id="MobiDB-lite"/>
    </source>
</evidence>
<evidence type="ECO:0000256" key="2">
    <source>
        <dbReference type="ARBA" id="ARBA00023242"/>
    </source>
</evidence>
<dbReference type="Gene3D" id="4.10.240.10">
    <property type="entry name" value="Zn(2)-C6 fungal-type DNA-binding domain"/>
    <property type="match status" value="1"/>
</dbReference>
<protein>
    <recommendedName>
        <fullName evidence="5">Zn(2)-C6 fungal-type domain-containing protein</fullName>
    </recommendedName>
</protein>
<reference evidence="6 7" key="1">
    <citation type="journal article" date="2018" name="New Phytol.">
        <title>Comparative genomics and transcriptomics depict ericoid mycorrhizal fungi as versatile saprotrophs and plant mutualists.</title>
        <authorList>
            <person name="Martino E."/>
            <person name="Morin E."/>
            <person name="Grelet G.A."/>
            <person name="Kuo A."/>
            <person name="Kohler A."/>
            <person name="Daghino S."/>
            <person name="Barry K.W."/>
            <person name="Cichocki N."/>
            <person name="Clum A."/>
            <person name="Dockter R.B."/>
            <person name="Hainaut M."/>
            <person name="Kuo R.C."/>
            <person name="LaButti K."/>
            <person name="Lindahl B.D."/>
            <person name="Lindquist E.A."/>
            <person name="Lipzen A."/>
            <person name="Khouja H.R."/>
            <person name="Magnuson J."/>
            <person name="Murat C."/>
            <person name="Ohm R.A."/>
            <person name="Singer S.W."/>
            <person name="Spatafora J.W."/>
            <person name="Wang M."/>
            <person name="Veneault-Fourrey C."/>
            <person name="Henrissat B."/>
            <person name="Grigoriev I.V."/>
            <person name="Martin F.M."/>
            <person name="Perotto S."/>
        </authorList>
    </citation>
    <scope>NUCLEOTIDE SEQUENCE [LARGE SCALE GENOMIC DNA]</scope>
    <source>
        <strain evidence="6 7">ATCC 22711</strain>
    </source>
</reference>
<dbReference type="SUPFAM" id="SSF57701">
    <property type="entry name" value="Zn2/Cys6 DNA-binding domain"/>
    <property type="match status" value="1"/>
</dbReference>
<keyword evidence="1" id="KW-0479">Metal-binding</keyword>
<dbReference type="AlphaFoldDB" id="A0A2T3B2H9"/>
<feature type="transmembrane region" description="Helical" evidence="4">
    <location>
        <begin position="651"/>
        <end position="670"/>
    </location>
</feature>
<dbReference type="Pfam" id="PF04082">
    <property type="entry name" value="Fungal_trans"/>
    <property type="match status" value="1"/>
</dbReference>
<keyword evidence="4" id="KW-0472">Membrane</keyword>
<feature type="compositionally biased region" description="Low complexity" evidence="3">
    <location>
        <begin position="163"/>
        <end position="178"/>
    </location>
</feature>
<dbReference type="PROSITE" id="PS00463">
    <property type="entry name" value="ZN2_CY6_FUNGAL_1"/>
    <property type="match status" value="1"/>
</dbReference>
<dbReference type="OrthoDB" id="2123952at2759"/>
<dbReference type="GO" id="GO:0008270">
    <property type="term" value="F:zinc ion binding"/>
    <property type="evidence" value="ECO:0007669"/>
    <property type="project" value="InterPro"/>
</dbReference>
<dbReference type="InterPro" id="IPR050987">
    <property type="entry name" value="AtrR-like"/>
</dbReference>
<dbReference type="InterPro" id="IPR036864">
    <property type="entry name" value="Zn2-C6_fun-type_DNA-bd_sf"/>
</dbReference>
<proteinExistence type="predicted"/>
<dbReference type="PROSITE" id="PS50048">
    <property type="entry name" value="ZN2_CY6_FUNGAL_2"/>
    <property type="match status" value="1"/>
</dbReference>
<feature type="region of interest" description="Disordered" evidence="3">
    <location>
        <begin position="725"/>
        <end position="846"/>
    </location>
</feature>
<dbReference type="InterPro" id="IPR001138">
    <property type="entry name" value="Zn2Cys6_DnaBD"/>
</dbReference>
<keyword evidence="7" id="KW-1185">Reference proteome</keyword>
<dbReference type="Pfam" id="PF00172">
    <property type="entry name" value="Zn_clus"/>
    <property type="match status" value="1"/>
</dbReference>
<feature type="domain" description="Zn(2)-C6 fungal-type" evidence="5">
    <location>
        <begin position="66"/>
        <end position="96"/>
    </location>
</feature>
<dbReference type="GeneID" id="36574776"/>
<sequence length="900" mass="101035">MANNSFRTSPVSAPPLMNPPPQIFGAYTPEGVPIPATLPDVGAPMFTDGSLMEESNEAKRRRIARACDMCRKKKIKCDGKMPACTHCINYKTECVFTQVEKKRNPPKGAKYIEGLENRLGRMESLLRLSGLLNEDDNGRTDLRTLEKRLAENKHLSQSLRRASTLPGSTTTSPTQSSPIEGNASTPRSTLASPEPQSRISERDKPKPSVEPEKPEEEVEALSDMMCSLVTNNCGETRYIGSSSGFSIFSPKGIQWVNEKTGDTSFQDMISSASVDDNKWMYWKPEVFGDLFSRRIYRQLPPKHEAISLLKDYFENFNCMFPLFHQPTFMHLVDREYSRNPYEGSGWWASLNVALAIAHRLRVMSNLVPAEEDEKAWGHLKNAMAVFTELTMRNTDLLSVQALLGMALFLQGTPNPQPNFFLVAAAIRSSHSIGLHKRGSGFNLNPVEIEQRKRVFWIAYMLDKDICLRSGRPPAQDDDDMNVELPSAEPEDNIGNIPLADGKGKVNLFRLMCEFATIESKVYKQLYSTKASKQSDGELLNTIGELDHELEEWKDSIPVDFRPEHEIKASHTPLILHVVVLHFAYYNCLTTIHRMSVHHGYWTSRLSNYAIQGLNAKPLNPRIFSSAALCVSAARASIHLIKYVPQGDFACVWLILYFPVSALVTLFGNILQNPQDPRARSDVRLMNLVVNFLSMLNADEENGGVKRMLGVCSEFERIAKVVLDKAEKENPTRRKRKSQEEQKAREPAPNSNSAPPPQTPMANNNQNLMPGVFSPSMANVMNSQNGYSPMGNNESPNSGQWHPDYPNGNEYMTPNGQPNGHGVPPYSDMQGYTDGNRMNSLLNNTNSFQPPFVPQDLWQMPMTIEWDWADMTGGPYPSFENGIVGDPTLDNNNNQHLQRQQ</sequence>
<feature type="region of interest" description="Disordered" evidence="3">
    <location>
        <begin position="879"/>
        <end position="900"/>
    </location>
</feature>
<dbReference type="STRING" id="857342.A0A2T3B2H9"/>
<feature type="compositionally biased region" description="Polar residues" evidence="3">
    <location>
        <begin position="775"/>
        <end position="799"/>
    </location>
</feature>
<evidence type="ECO:0000313" key="6">
    <source>
        <dbReference type="EMBL" id="PSS18770.1"/>
    </source>
</evidence>
<dbReference type="SMART" id="SM00066">
    <property type="entry name" value="GAL4"/>
    <property type="match status" value="1"/>
</dbReference>
<keyword evidence="4" id="KW-0812">Transmembrane</keyword>
<dbReference type="InParanoid" id="A0A2T3B2H9"/>
<feature type="compositionally biased region" description="Basic and acidic residues" evidence="3">
    <location>
        <begin position="199"/>
        <end position="212"/>
    </location>
</feature>
<dbReference type="PANTHER" id="PTHR46910:SF25">
    <property type="entry name" value="ABC-TRANSPORTER-REGULATING TRANSCRIPTION FACTOR"/>
    <property type="match status" value="1"/>
</dbReference>
<evidence type="ECO:0000256" key="4">
    <source>
        <dbReference type="SAM" id="Phobius"/>
    </source>
</evidence>
<evidence type="ECO:0000313" key="7">
    <source>
        <dbReference type="Proteomes" id="UP000241818"/>
    </source>
</evidence>
<accession>A0A2T3B2H9</accession>
<organism evidence="6 7">
    <name type="scientific">Amorphotheca resinae ATCC 22711</name>
    <dbReference type="NCBI Taxonomy" id="857342"/>
    <lineage>
        <taxon>Eukaryota</taxon>
        <taxon>Fungi</taxon>
        <taxon>Dikarya</taxon>
        <taxon>Ascomycota</taxon>
        <taxon>Pezizomycotina</taxon>
        <taxon>Leotiomycetes</taxon>
        <taxon>Helotiales</taxon>
        <taxon>Amorphothecaceae</taxon>
        <taxon>Amorphotheca</taxon>
    </lineage>
</organism>
<dbReference type="GO" id="GO:0003677">
    <property type="term" value="F:DNA binding"/>
    <property type="evidence" value="ECO:0007669"/>
    <property type="project" value="InterPro"/>
</dbReference>
<keyword evidence="4" id="KW-1133">Transmembrane helix</keyword>
<feature type="compositionally biased region" description="Basic and acidic residues" evidence="3">
    <location>
        <begin position="725"/>
        <end position="745"/>
    </location>
</feature>
<feature type="region of interest" description="Disordered" evidence="3">
    <location>
        <begin position="153"/>
        <end position="220"/>
    </location>
</feature>
<dbReference type="PANTHER" id="PTHR46910">
    <property type="entry name" value="TRANSCRIPTION FACTOR PDR1"/>
    <property type="match status" value="1"/>
</dbReference>
<dbReference type="RefSeq" id="XP_024721122.1">
    <property type="nucleotide sequence ID" value="XM_024866695.1"/>
</dbReference>
<dbReference type="CDD" id="cd00067">
    <property type="entry name" value="GAL4"/>
    <property type="match status" value="1"/>
</dbReference>